<dbReference type="Proteomes" id="UP000828390">
    <property type="component" value="Unassembled WGS sequence"/>
</dbReference>
<reference evidence="1" key="1">
    <citation type="journal article" date="2019" name="bioRxiv">
        <title>The Genome of the Zebra Mussel, Dreissena polymorpha: A Resource for Invasive Species Research.</title>
        <authorList>
            <person name="McCartney M.A."/>
            <person name="Auch B."/>
            <person name="Kono T."/>
            <person name="Mallez S."/>
            <person name="Zhang Y."/>
            <person name="Obille A."/>
            <person name="Becker A."/>
            <person name="Abrahante J.E."/>
            <person name="Garbe J."/>
            <person name="Badalamenti J.P."/>
            <person name="Herman A."/>
            <person name="Mangelson H."/>
            <person name="Liachko I."/>
            <person name="Sullivan S."/>
            <person name="Sone E.D."/>
            <person name="Koren S."/>
            <person name="Silverstein K.A.T."/>
            <person name="Beckman K.B."/>
            <person name="Gohl D.M."/>
        </authorList>
    </citation>
    <scope>NUCLEOTIDE SEQUENCE</scope>
    <source>
        <strain evidence="1">Duluth1</strain>
        <tissue evidence="1">Whole animal</tissue>
    </source>
</reference>
<protein>
    <submittedName>
        <fullName evidence="1">Uncharacterized protein</fullName>
    </submittedName>
</protein>
<sequence>MELNRSRAESGVRAYVEYLVRERHDSVNKKRDLTTKYMAKLSKAELCVPYVSDSESEVQITEISMKCEYQLTLLM</sequence>
<comment type="caution">
    <text evidence="1">The sequence shown here is derived from an EMBL/GenBank/DDBJ whole genome shotgun (WGS) entry which is preliminary data.</text>
</comment>
<evidence type="ECO:0000313" key="2">
    <source>
        <dbReference type="Proteomes" id="UP000828390"/>
    </source>
</evidence>
<organism evidence="1 2">
    <name type="scientific">Dreissena polymorpha</name>
    <name type="common">Zebra mussel</name>
    <name type="synonym">Mytilus polymorpha</name>
    <dbReference type="NCBI Taxonomy" id="45954"/>
    <lineage>
        <taxon>Eukaryota</taxon>
        <taxon>Metazoa</taxon>
        <taxon>Spiralia</taxon>
        <taxon>Lophotrochozoa</taxon>
        <taxon>Mollusca</taxon>
        <taxon>Bivalvia</taxon>
        <taxon>Autobranchia</taxon>
        <taxon>Heteroconchia</taxon>
        <taxon>Euheterodonta</taxon>
        <taxon>Imparidentia</taxon>
        <taxon>Neoheterodontei</taxon>
        <taxon>Myida</taxon>
        <taxon>Dreissenoidea</taxon>
        <taxon>Dreissenidae</taxon>
        <taxon>Dreissena</taxon>
    </lineage>
</organism>
<reference evidence="1" key="2">
    <citation type="submission" date="2020-11" db="EMBL/GenBank/DDBJ databases">
        <authorList>
            <person name="McCartney M.A."/>
            <person name="Auch B."/>
            <person name="Kono T."/>
            <person name="Mallez S."/>
            <person name="Becker A."/>
            <person name="Gohl D.M."/>
            <person name="Silverstein K.A.T."/>
            <person name="Koren S."/>
            <person name="Bechman K.B."/>
            <person name="Herman A."/>
            <person name="Abrahante J.E."/>
            <person name="Garbe J."/>
        </authorList>
    </citation>
    <scope>NUCLEOTIDE SEQUENCE</scope>
    <source>
        <strain evidence="1">Duluth1</strain>
        <tissue evidence="1">Whole animal</tissue>
    </source>
</reference>
<dbReference type="EMBL" id="JAIWYP010000006">
    <property type="protein sequence ID" value="KAH3805643.1"/>
    <property type="molecule type" value="Genomic_DNA"/>
</dbReference>
<gene>
    <name evidence="1" type="ORF">DPMN_133948</name>
</gene>
<name>A0A9D4FVB7_DREPO</name>
<keyword evidence="2" id="KW-1185">Reference proteome</keyword>
<proteinExistence type="predicted"/>
<evidence type="ECO:0000313" key="1">
    <source>
        <dbReference type="EMBL" id="KAH3805643.1"/>
    </source>
</evidence>
<accession>A0A9D4FVB7</accession>
<dbReference type="AlphaFoldDB" id="A0A9D4FVB7"/>